<keyword evidence="9" id="KW-1185">Reference proteome</keyword>
<accession>A0A7W0HTH5</accession>
<dbReference type="InterPro" id="IPR036396">
    <property type="entry name" value="Cyt_P450_sf"/>
</dbReference>
<dbReference type="PRINTS" id="PR00359">
    <property type="entry name" value="BP450"/>
</dbReference>
<comment type="caution">
    <text evidence="8">The sequence shown here is derived from an EMBL/GenBank/DDBJ whole genome shotgun (WGS) entry which is preliminary data.</text>
</comment>
<evidence type="ECO:0000256" key="4">
    <source>
        <dbReference type="ARBA" id="ARBA00023002"/>
    </source>
</evidence>
<evidence type="ECO:0000256" key="7">
    <source>
        <dbReference type="RuleBase" id="RU000461"/>
    </source>
</evidence>
<dbReference type="InterPro" id="IPR002397">
    <property type="entry name" value="Cyt_P450_B"/>
</dbReference>
<dbReference type="PANTHER" id="PTHR46696:SF1">
    <property type="entry name" value="CYTOCHROME P450 YJIB-RELATED"/>
    <property type="match status" value="1"/>
</dbReference>
<gene>
    <name evidence="8" type="ORF">HNR30_006535</name>
</gene>
<dbReference type="RefSeq" id="WP_181613847.1">
    <property type="nucleotide sequence ID" value="NZ_BAABAM010000004.1"/>
</dbReference>
<name>A0A7W0HTH5_9ACTN</name>
<dbReference type="GO" id="GO:0020037">
    <property type="term" value="F:heme binding"/>
    <property type="evidence" value="ECO:0007669"/>
    <property type="project" value="InterPro"/>
</dbReference>
<keyword evidence="4 7" id="KW-0560">Oxidoreductase</keyword>
<dbReference type="InterPro" id="IPR001128">
    <property type="entry name" value="Cyt_P450"/>
</dbReference>
<evidence type="ECO:0000256" key="2">
    <source>
        <dbReference type="ARBA" id="ARBA00022617"/>
    </source>
</evidence>
<dbReference type="EMBL" id="JACDUR010000006">
    <property type="protein sequence ID" value="MBA2895163.1"/>
    <property type="molecule type" value="Genomic_DNA"/>
</dbReference>
<dbReference type="GO" id="GO:0005506">
    <property type="term" value="F:iron ion binding"/>
    <property type="evidence" value="ECO:0007669"/>
    <property type="project" value="InterPro"/>
</dbReference>
<comment type="similarity">
    <text evidence="1 7">Belongs to the cytochrome P450 family.</text>
</comment>
<keyword evidence="5 7" id="KW-0408">Iron</keyword>
<dbReference type="GO" id="GO:0004497">
    <property type="term" value="F:monooxygenase activity"/>
    <property type="evidence" value="ECO:0007669"/>
    <property type="project" value="UniProtKB-KW"/>
</dbReference>
<dbReference type="PROSITE" id="PS00086">
    <property type="entry name" value="CYTOCHROME_P450"/>
    <property type="match status" value="1"/>
</dbReference>
<evidence type="ECO:0000256" key="6">
    <source>
        <dbReference type="ARBA" id="ARBA00023033"/>
    </source>
</evidence>
<sequence>MTLPFEFFLSPEFSRDPYGAYAGLRARGPVHAVDFPPGSSAFVVVDYELGRSLLTDPRVSKDLANGPSWFAEVVTSGNPVLARNMLSTDPPDHTRLRKAVGNGFTPRRVELMRPRVQQIADELAASLPDGRADLIDSFAFPLPIIVICELLGVADADRDDFRTWTGDLLEPAMDDEVKERQAVANASLRDYFTRTIAERRADPADDLVSALAAAGELTDQELLSTLVLLLIAGHETTVNLIGNGMLALLRNPGQLALLRERPELMPRAVEEFLRYDAPVERATFRFAVEDLDLAGTHVPKGSFVHVSLGAAARDPKAFPEPDRLDLTREDNRHLSFGHGVHFCLGAPLARLEGQIAFETLLRHRPHIELDVPEEELSWRLSGAVVRGLAGLPVRFTPTPA</sequence>
<dbReference type="InterPro" id="IPR017972">
    <property type="entry name" value="Cyt_P450_CS"/>
</dbReference>
<evidence type="ECO:0000313" key="9">
    <source>
        <dbReference type="Proteomes" id="UP000530928"/>
    </source>
</evidence>
<reference evidence="8 9" key="1">
    <citation type="submission" date="2020-07" db="EMBL/GenBank/DDBJ databases">
        <title>Genomic Encyclopedia of Type Strains, Phase IV (KMG-IV): sequencing the most valuable type-strain genomes for metagenomic binning, comparative biology and taxonomic classification.</title>
        <authorList>
            <person name="Goeker M."/>
        </authorList>
    </citation>
    <scope>NUCLEOTIDE SEQUENCE [LARGE SCALE GENOMIC DNA]</scope>
    <source>
        <strain evidence="8 9">DSM 45533</strain>
    </source>
</reference>
<organism evidence="8 9">
    <name type="scientific">Nonomuraea soli</name>
    <dbReference type="NCBI Taxonomy" id="1032476"/>
    <lineage>
        <taxon>Bacteria</taxon>
        <taxon>Bacillati</taxon>
        <taxon>Actinomycetota</taxon>
        <taxon>Actinomycetes</taxon>
        <taxon>Streptosporangiales</taxon>
        <taxon>Streptosporangiaceae</taxon>
        <taxon>Nonomuraea</taxon>
    </lineage>
</organism>
<keyword evidence="6 7" id="KW-0503">Monooxygenase</keyword>
<keyword evidence="3 7" id="KW-0479">Metal-binding</keyword>
<dbReference type="Pfam" id="PF00067">
    <property type="entry name" value="p450"/>
    <property type="match status" value="1"/>
</dbReference>
<keyword evidence="2 7" id="KW-0349">Heme</keyword>
<evidence type="ECO:0000256" key="3">
    <source>
        <dbReference type="ARBA" id="ARBA00022723"/>
    </source>
</evidence>
<dbReference type="Gene3D" id="1.10.630.10">
    <property type="entry name" value="Cytochrome P450"/>
    <property type="match status" value="1"/>
</dbReference>
<protein>
    <submittedName>
        <fullName evidence="8">Cytochrome P450</fullName>
    </submittedName>
</protein>
<proteinExistence type="inferred from homology"/>
<evidence type="ECO:0000256" key="1">
    <source>
        <dbReference type="ARBA" id="ARBA00010617"/>
    </source>
</evidence>
<dbReference type="CDD" id="cd11029">
    <property type="entry name" value="CYP107-like"/>
    <property type="match status" value="1"/>
</dbReference>
<dbReference type="SUPFAM" id="SSF48264">
    <property type="entry name" value="Cytochrome P450"/>
    <property type="match status" value="1"/>
</dbReference>
<dbReference type="FunFam" id="1.10.630.10:FF:000018">
    <property type="entry name" value="Cytochrome P450 monooxygenase"/>
    <property type="match status" value="1"/>
</dbReference>
<dbReference type="PANTHER" id="PTHR46696">
    <property type="entry name" value="P450, PUTATIVE (EUROFUNG)-RELATED"/>
    <property type="match status" value="1"/>
</dbReference>
<evidence type="ECO:0000313" key="8">
    <source>
        <dbReference type="EMBL" id="MBA2895163.1"/>
    </source>
</evidence>
<dbReference type="GO" id="GO:0016705">
    <property type="term" value="F:oxidoreductase activity, acting on paired donors, with incorporation or reduction of molecular oxygen"/>
    <property type="evidence" value="ECO:0007669"/>
    <property type="project" value="InterPro"/>
</dbReference>
<dbReference type="AlphaFoldDB" id="A0A7W0HTH5"/>
<evidence type="ECO:0000256" key="5">
    <source>
        <dbReference type="ARBA" id="ARBA00023004"/>
    </source>
</evidence>
<dbReference type="Proteomes" id="UP000530928">
    <property type="component" value="Unassembled WGS sequence"/>
</dbReference>